<evidence type="ECO:0000256" key="7">
    <source>
        <dbReference type="ARBA" id="ARBA00022989"/>
    </source>
</evidence>
<accession>Q2RMK9</accession>
<dbReference type="InterPro" id="IPR058781">
    <property type="entry name" value="HH_AprE-like"/>
</dbReference>
<name>Q2RMK9_RHORT</name>
<dbReference type="EMBL" id="CP000231">
    <property type="protein sequence ID" value="ABC24636.1"/>
    <property type="molecule type" value="Genomic_DNA"/>
</dbReference>
<dbReference type="HOGENOM" id="CLU_023976_1_1_5"/>
<keyword evidence="5 9" id="KW-0997">Cell inner membrane</keyword>
<dbReference type="Pfam" id="PF25994">
    <property type="entry name" value="HH_AprE"/>
    <property type="match status" value="1"/>
</dbReference>
<keyword evidence="6 9" id="KW-0812">Transmembrane</keyword>
<evidence type="ECO:0000259" key="12">
    <source>
        <dbReference type="Pfam" id="PF25994"/>
    </source>
</evidence>
<keyword evidence="15" id="KW-1185">Reference proteome</keyword>
<evidence type="ECO:0000256" key="4">
    <source>
        <dbReference type="ARBA" id="ARBA00022475"/>
    </source>
</evidence>
<evidence type="ECO:0000256" key="3">
    <source>
        <dbReference type="ARBA" id="ARBA00022448"/>
    </source>
</evidence>
<dbReference type="EnsemblBacteria" id="ABC24636">
    <property type="protein sequence ID" value="ABC24636"/>
    <property type="gene ID" value="Rru_B0040"/>
</dbReference>
<dbReference type="InterPro" id="IPR058982">
    <property type="entry name" value="Beta-barrel_AprE"/>
</dbReference>
<dbReference type="PANTHER" id="PTHR30386:SF17">
    <property type="entry name" value="ALKALINE PROTEASE SECRETION PROTEIN APRE"/>
    <property type="match status" value="1"/>
</dbReference>
<feature type="compositionally biased region" description="Pro residues" evidence="11">
    <location>
        <begin position="11"/>
        <end position="29"/>
    </location>
</feature>
<feature type="region of interest" description="Disordered" evidence="11">
    <location>
        <begin position="1"/>
        <end position="54"/>
    </location>
</feature>
<organism evidence="14 15">
    <name type="scientific">Rhodospirillum rubrum (strain ATCC 11170 / ATH 1.1.1 / DSM 467 / LMG 4362 / NCIMB 8255 / S1)</name>
    <dbReference type="NCBI Taxonomy" id="269796"/>
    <lineage>
        <taxon>Bacteria</taxon>
        <taxon>Pseudomonadati</taxon>
        <taxon>Pseudomonadota</taxon>
        <taxon>Alphaproteobacteria</taxon>
        <taxon>Rhodospirillales</taxon>
        <taxon>Rhodospirillaceae</taxon>
        <taxon>Rhodospirillum</taxon>
    </lineage>
</organism>
<evidence type="ECO:0000256" key="2">
    <source>
        <dbReference type="ARBA" id="ARBA00009477"/>
    </source>
</evidence>
<evidence type="ECO:0000256" key="10">
    <source>
        <dbReference type="SAM" id="Coils"/>
    </source>
</evidence>
<evidence type="ECO:0000256" key="11">
    <source>
        <dbReference type="SAM" id="MobiDB-lite"/>
    </source>
</evidence>
<dbReference type="RefSeq" id="WP_011387751.1">
    <property type="nucleotide sequence ID" value="NC_007641.1"/>
</dbReference>
<dbReference type="PATRIC" id="fig|269796.9.peg.38"/>
<dbReference type="PANTHER" id="PTHR30386">
    <property type="entry name" value="MEMBRANE FUSION SUBUNIT OF EMRAB-TOLC MULTIDRUG EFFLUX PUMP"/>
    <property type="match status" value="1"/>
</dbReference>
<evidence type="ECO:0000256" key="8">
    <source>
        <dbReference type="ARBA" id="ARBA00023136"/>
    </source>
</evidence>
<dbReference type="InterPro" id="IPR006144">
    <property type="entry name" value="Secretion_HlyD_CS"/>
</dbReference>
<evidence type="ECO:0000313" key="14">
    <source>
        <dbReference type="EMBL" id="ABC24636.1"/>
    </source>
</evidence>
<comment type="similarity">
    <text evidence="2 9">Belongs to the membrane fusion protein (MFP) (TC 8.A.1) family.</text>
</comment>
<evidence type="ECO:0000256" key="5">
    <source>
        <dbReference type="ARBA" id="ARBA00022519"/>
    </source>
</evidence>
<evidence type="ECO:0000256" key="9">
    <source>
        <dbReference type="RuleBase" id="RU365093"/>
    </source>
</evidence>
<dbReference type="AlphaFoldDB" id="Q2RMK9"/>
<reference evidence="14 15" key="1">
    <citation type="journal article" date="2011" name="Stand. Genomic Sci.">
        <title>Complete genome sequence of Rhodospirillum rubrum type strain (S1).</title>
        <authorList>
            <person name="Munk A.C."/>
            <person name="Copeland A."/>
            <person name="Lucas S."/>
            <person name="Lapidus A."/>
            <person name="Del Rio T.G."/>
            <person name="Barry K."/>
            <person name="Detter J.C."/>
            <person name="Hammon N."/>
            <person name="Israni S."/>
            <person name="Pitluck S."/>
            <person name="Brettin T."/>
            <person name="Bruce D."/>
            <person name="Han C."/>
            <person name="Tapia R."/>
            <person name="Gilna P."/>
            <person name="Schmutz J."/>
            <person name="Larimer F."/>
            <person name="Land M."/>
            <person name="Kyrpides N.C."/>
            <person name="Mavromatis K."/>
            <person name="Richardson P."/>
            <person name="Rohde M."/>
            <person name="Goker M."/>
            <person name="Klenk H.P."/>
            <person name="Zhang Y."/>
            <person name="Roberts G.P."/>
            <person name="Reslewic S."/>
            <person name="Schwartz D.C."/>
        </authorList>
    </citation>
    <scope>NUCLEOTIDE SEQUENCE [LARGE SCALE GENOMIC DNA]</scope>
    <source>
        <strain evidence="15">ATCC 11170 / ATH 1.1.1 / DSM 467 / LMG 4362 / NCIMB 8255 / S1</strain>
        <plasmid evidence="15">pRHORT</plasmid>
    </source>
</reference>
<comment type="subcellular location">
    <subcellularLocation>
        <location evidence="1 9">Cell inner membrane</location>
        <topology evidence="1 9">Single-pass membrane protein</topology>
    </subcellularLocation>
</comment>
<dbReference type="Gene3D" id="2.40.50.100">
    <property type="match status" value="1"/>
</dbReference>
<feature type="transmembrane region" description="Helical" evidence="9">
    <location>
        <begin position="74"/>
        <end position="92"/>
    </location>
</feature>
<feature type="domain" description="AprE-like beta-barrel" evidence="13">
    <location>
        <begin position="380"/>
        <end position="469"/>
    </location>
</feature>
<keyword evidence="4 9" id="KW-1003">Cell membrane</keyword>
<dbReference type="Proteomes" id="UP000001929">
    <property type="component" value="Plasmid unnamed"/>
</dbReference>
<evidence type="ECO:0000256" key="6">
    <source>
        <dbReference type="ARBA" id="ARBA00022692"/>
    </source>
</evidence>
<dbReference type="PhylomeDB" id="Q2RMK9"/>
<evidence type="ECO:0000259" key="13">
    <source>
        <dbReference type="Pfam" id="PF26002"/>
    </source>
</evidence>
<gene>
    <name evidence="14" type="ordered locus">Rru_B0040</name>
</gene>
<dbReference type="InterPro" id="IPR010129">
    <property type="entry name" value="T1SS_HlyD"/>
</dbReference>
<keyword evidence="8 9" id="KW-0472">Membrane</keyword>
<dbReference type="Pfam" id="PF26002">
    <property type="entry name" value="Beta-barrel_AprE"/>
    <property type="match status" value="1"/>
</dbReference>
<keyword evidence="3 9" id="KW-0813">Transport</keyword>
<evidence type="ECO:0000313" key="15">
    <source>
        <dbReference type="Proteomes" id="UP000001929"/>
    </source>
</evidence>
<feature type="compositionally biased region" description="Low complexity" evidence="11">
    <location>
        <begin position="30"/>
        <end position="44"/>
    </location>
</feature>
<feature type="coiled-coil region" evidence="10">
    <location>
        <begin position="289"/>
        <end position="331"/>
    </location>
</feature>
<dbReference type="InterPro" id="IPR011053">
    <property type="entry name" value="Single_hybrid_motif"/>
</dbReference>
<evidence type="ECO:0000256" key="1">
    <source>
        <dbReference type="ARBA" id="ARBA00004377"/>
    </source>
</evidence>
<dbReference type="SUPFAM" id="SSF57997">
    <property type="entry name" value="Tropomyosin"/>
    <property type="match status" value="1"/>
</dbReference>
<feature type="domain" description="AprE-like long alpha-helical hairpin" evidence="12">
    <location>
        <begin position="148"/>
        <end position="338"/>
    </location>
</feature>
<dbReference type="Gene3D" id="2.40.30.170">
    <property type="match status" value="1"/>
</dbReference>
<protein>
    <recommendedName>
        <fullName evidence="9">Membrane fusion protein (MFP) family protein</fullName>
    </recommendedName>
</protein>
<dbReference type="GO" id="GO:0009306">
    <property type="term" value="P:protein secretion"/>
    <property type="evidence" value="ECO:0007669"/>
    <property type="project" value="InterPro"/>
</dbReference>
<keyword evidence="7 9" id="KW-1133">Transmembrane helix</keyword>
<dbReference type="InterPro" id="IPR050739">
    <property type="entry name" value="MFP"/>
</dbReference>
<dbReference type="GO" id="GO:0005886">
    <property type="term" value="C:plasma membrane"/>
    <property type="evidence" value="ECO:0007669"/>
    <property type="project" value="UniProtKB-SubCell"/>
</dbReference>
<dbReference type="PROSITE" id="PS00543">
    <property type="entry name" value="HLYD_FAMILY"/>
    <property type="match status" value="1"/>
</dbReference>
<keyword evidence="10" id="KW-0175">Coiled coil</keyword>
<sequence length="492" mass="53878">MTSSSLTPQAIVPPPEARPPAEPPAPPAPSTTAPAQTPAKASAKMPGDTTPARWTEGMLSIPKVVTDSRQTIRAGWLIILVAFGGLGLWAATAPLSSAVGAPGTIVVESNRKTVQHLEGGIIKEILVKEGDRVHQGDPLIRLETTQALASAAVVSNQFETYQALEARLVAERDEQKTITFPPDLIAVAKLKPETAEILQAQQQQFDERHKSIEGQVAILQKRIAQSRQEIEGLKVQRQSKKRQLEIFQDEIVGLRELLAKGYTPRTRILAMEREMTRLEGEVGTDTSSMARAEQAVGEAELQIIQTRQQFREDVVGQLREVQTKLSELRERGTVATDVLSRTVLLASQAGVIQNLAVHTLGGIIKPGETLMEIVPEDDRLVIEAQISPRDIDNVVPGMDTEVRFSAFNSRTIPIIDGVLSQVSADRFVNERDSSSYYKARIEVSDEELAKLGGLALRAGMPVDVMIKTGERTVLHYFLKPLEDALFHGLIEE</sequence>
<dbReference type="PRINTS" id="PR01490">
    <property type="entry name" value="RTXTOXIND"/>
</dbReference>
<geneLocation type="plasmid" evidence="15">
    <name>pRHORT</name>
</geneLocation>
<dbReference type="KEGG" id="rru:Rru_B0040"/>
<proteinExistence type="inferred from homology"/>
<dbReference type="SUPFAM" id="SSF51230">
    <property type="entry name" value="Single hybrid motif"/>
    <property type="match status" value="1"/>
</dbReference>
<keyword evidence="14" id="KW-0614">Plasmid</keyword>
<feature type="coiled-coil region" evidence="10">
    <location>
        <begin position="209"/>
        <end position="250"/>
    </location>
</feature>
<dbReference type="NCBIfam" id="TIGR01843">
    <property type="entry name" value="type_I_hlyD"/>
    <property type="match status" value="1"/>
</dbReference>